<dbReference type="GO" id="GO:0005975">
    <property type="term" value="P:carbohydrate metabolic process"/>
    <property type="evidence" value="ECO:0007669"/>
    <property type="project" value="UniProtKB-UniRule"/>
</dbReference>
<dbReference type="Pfam" id="PF04131">
    <property type="entry name" value="NanE"/>
    <property type="match status" value="1"/>
</dbReference>
<dbReference type="RefSeq" id="WP_155611183.1">
    <property type="nucleotide sequence ID" value="NZ_WNZW01000003.1"/>
</dbReference>
<dbReference type="PANTHER" id="PTHR36204">
    <property type="entry name" value="N-ACETYLMANNOSAMINE-6-PHOSPHATE 2-EPIMERASE-RELATED"/>
    <property type="match status" value="1"/>
</dbReference>
<dbReference type="InterPro" id="IPR007260">
    <property type="entry name" value="NanE"/>
</dbReference>
<protein>
    <recommendedName>
        <fullName evidence="7">Putative N-acetylmannosamine-6-phosphate 2-epimerase</fullName>
        <ecNumber evidence="7">5.1.3.9</ecNumber>
    </recommendedName>
    <alternativeName>
        <fullName evidence="7">ManNAc-6-P epimerase</fullName>
    </alternativeName>
</protein>
<evidence type="ECO:0000256" key="6">
    <source>
        <dbReference type="ARBA" id="ARBA00023277"/>
    </source>
</evidence>
<evidence type="ECO:0000256" key="7">
    <source>
        <dbReference type="HAMAP-Rule" id="MF_01235"/>
    </source>
</evidence>
<comment type="similarity">
    <text evidence="4 7">Belongs to the NanE family.</text>
</comment>
<proteinExistence type="inferred from homology"/>
<dbReference type="NCBIfam" id="NF002231">
    <property type="entry name" value="PRK01130.1"/>
    <property type="match status" value="1"/>
</dbReference>
<evidence type="ECO:0000313" key="9">
    <source>
        <dbReference type="Proteomes" id="UP000447876"/>
    </source>
</evidence>
<evidence type="ECO:0000313" key="8">
    <source>
        <dbReference type="EMBL" id="MUG45794.1"/>
    </source>
</evidence>
<dbReference type="FunFam" id="3.20.20.70:FF:000035">
    <property type="entry name" value="Putative N-acetylmannosamine-6-phosphate 2-epimerase"/>
    <property type="match status" value="1"/>
</dbReference>
<sequence>MKTDHKVLKEIHHRLVVSCQALPEEPLHSPFIMGRMAYAAYLGGAAGIRANSVEDIREIKKTVQLPIIGIIKQVYEGSDVFITPTLKEVEALYNEGVDIIAMDATDRIRPDGTTISELFPRIREMYKDQLFMADCSTFEEGVMAEELGFDLVGTTLSGYTEATKGIALPDFDLVERLVSRLSVPVISEGGISTPEQLKKMYDLGVYSAVVGSAITRPMEITQRFVKAVRE</sequence>
<dbReference type="GO" id="GO:0019262">
    <property type="term" value="P:N-acetylneuraminate catabolic process"/>
    <property type="evidence" value="ECO:0007669"/>
    <property type="project" value="UniProtKB-UniRule"/>
</dbReference>
<evidence type="ECO:0000256" key="3">
    <source>
        <dbReference type="ARBA" id="ARBA00005081"/>
    </source>
</evidence>
<accession>A0A7X3CNF9</accession>
<evidence type="ECO:0000256" key="5">
    <source>
        <dbReference type="ARBA" id="ARBA00023235"/>
    </source>
</evidence>
<comment type="catalytic activity">
    <reaction evidence="1 7">
        <text>an N-acyl-D-glucosamine 6-phosphate = an N-acyl-D-mannosamine 6-phosphate</text>
        <dbReference type="Rhea" id="RHEA:23932"/>
        <dbReference type="ChEBI" id="CHEBI:57599"/>
        <dbReference type="ChEBI" id="CHEBI:57666"/>
        <dbReference type="EC" id="5.1.3.9"/>
    </reaction>
</comment>
<reference evidence="8 9" key="1">
    <citation type="submission" date="2019-11" db="EMBL/GenBank/DDBJ databases">
        <title>Draft genome sequences of five Paenibacillus species of dairy origin.</title>
        <authorList>
            <person name="Olajide A.M."/>
            <person name="Chen S."/>
            <person name="Lapointe G."/>
        </authorList>
    </citation>
    <scope>NUCLEOTIDE SEQUENCE [LARGE SCALE GENOMIC DNA]</scope>
    <source>
        <strain evidence="8 9">12CR55</strain>
    </source>
</reference>
<dbReference type="GO" id="GO:0006053">
    <property type="term" value="P:N-acetylmannosamine catabolic process"/>
    <property type="evidence" value="ECO:0007669"/>
    <property type="project" value="TreeGrafter"/>
</dbReference>
<evidence type="ECO:0000256" key="1">
    <source>
        <dbReference type="ARBA" id="ARBA00000056"/>
    </source>
</evidence>
<dbReference type="GO" id="GO:0005829">
    <property type="term" value="C:cytosol"/>
    <property type="evidence" value="ECO:0007669"/>
    <property type="project" value="TreeGrafter"/>
</dbReference>
<dbReference type="Proteomes" id="UP000447876">
    <property type="component" value="Unassembled WGS sequence"/>
</dbReference>
<evidence type="ECO:0000256" key="4">
    <source>
        <dbReference type="ARBA" id="ARBA00007439"/>
    </source>
</evidence>
<evidence type="ECO:0000256" key="2">
    <source>
        <dbReference type="ARBA" id="ARBA00002147"/>
    </source>
</evidence>
<gene>
    <name evidence="7" type="primary">nanE</name>
    <name evidence="8" type="ORF">GNP95_12415</name>
</gene>
<dbReference type="EC" id="5.1.3.9" evidence="7"/>
<dbReference type="InterPro" id="IPR013785">
    <property type="entry name" value="Aldolase_TIM"/>
</dbReference>
<comment type="function">
    <text evidence="2 7">Converts N-acetylmannosamine-6-phosphate (ManNAc-6-P) to N-acetylglucosamine-6-phosphate (GlcNAc-6-P).</text>
</comment>
<dbReference type="EMBL" id="WNZW01000003">
    <property type="protein sequence ID" value="MUG45794.1"/>
    <property type="molecule type" value="Genomic_DNA"/>
</dbReference>
<comment type="caution">
    <text evidence="8">The sequence shown here is derived from an EMBL/GenBank/DDBJ whole genome shotgun (WGS) entry which is preliminary data.</text>
</comment>
<dbReference type="HAMAP" id="MF_01235">
    <property type="entry name" value="ManNAc6P_epimer"/>
    <property type="match status" value="1"/>
</dbReference>
<dbReference type="PANTHER" id="PTHR36204:SF1">
    <property type="entry name" value="N-ACETYLMANNOSAMINE-6-PHOSPHATE 2-EPIMERASE-RELATED"/>
    <property type="match status" value="1"/>
</dbReference>
<name>A0A7X3CNF9_9BACL</name>
<dbReference type="OrthoDB" id="9781704at2"/>
<dbReference type="GO" id="GO:0047465">
    <property type="term" value="F:N-acylglucosamine-6-phosphate 2-epimerase activity"/>
    <property type="evidence" value="ECO:0007669"/>
    <property type="project" value="UniProtKB-EC"/>
</dbReference>
<keyword evidence="6 7" id="KW-0119">Carbohydrate metabolism</keyword>
<keyword evidence="5 7" id="KW-0413">Isomerase</keyword>
<comment type="pathway">
    <text evidence="3 7">Amino-sugar metabolism; N-acetylneuraminate degradation; D-fructose 6-phosphate from N-acetylneuraminate: step 3/5.</text>
</comment>
<dbReference type="AlphaFoldDB" id="A0A7X3CNF9"/>
<organism evidence="8 9">
    <name type="scientific">Paenibacillus woosongensis</name>
    <dbReference type="NCBI Taxonomy" id="307580"/>
    <lineage>
        <taxon>Bacteria</taxon>
        <taxon>Bacillati</taxon>
        <taxon>Bacillota</taxon>
        <taxon>Bacilli</taxon>
        <taxon>Bacillales</taxon>
        <taxon>Paenibacillaceae</taxon>
        <taxon>Paenibacillus</taxon>
    </lineage>
</organism>
<dbReference type="Gene3D" id="3.20.20.70">
    <property type="entry name" value="Aldolase class I"/>
    <property type="match status" value="1"/>
</dbReference>
<dbReference type="InterPro" id="IPR011060">
    <property type="entry name" value="RibuloseP-bd_barrel"/>
</dbReference>
<dbReference type="SUPFAM" id="SSF51366">
    <property type="entry name" value="Ribulose-phoshate binding barrel"/>
    <property type="match status" value="1"/>
</dbReference>
<dbReference type="CDD" id="cd04729">
    <property type="entry name" value="NanE"/>
    <property type="match status" value="1"/>
</dbReference>
<dbReference type="UniPathway" id="UPA00629">
    <property type="reaction ID" value="UER00682"/>
</dbReference>